<organism evidence="1 2">
    <name type="scientific">Moorena producens PAL-8-15-08-1</name>
    <dbReference type="NCBI Taxonomy" id="1458985"/>
    <lineage>
        <taxon>Bacteria</taxon>
        <taxon>Bacillati</taxon>
        <taxon>Cyanobacteriota</taxon>
        <taxon>Cyanophyceae</taxon>
        <taxon>Coleofasciculales</taxon>
        <taxon>Coleofasciculaceae</taxon>
        <taxon>Moorena</taxon>
    </lineage>
</organism>
<dbReference type="Proteomes" id="UP000177870">
    <property type="component" value="Chromosome"/>
</dbReference>
<dbReference type="Gene3D" id="3.40.720.10">
    <property type="entry name" value="Alkaline Phosphatase, subunit A"/>
    <property type="match status" value="1"/>
</dbReference>
<dbReference type="InterPro" id="IPR002591">
    <property type="entry name" value="Phosphodiest/P_Trfase"/>
</dbReference>
<dbReference type="GO" id="GO:0016787">
    <property type="term" value="F:hydrolase activity"/>
    <property type="evidence" value="ECO:0007669"/>
    <property type="project" value="UniProtKB-ARBA"/>
</dbReference>
<sequence length="424" mass="48120">MINSESLKAIENARLNDNIGKPLYDSYCFSQIPQMIYHLLTGQGNMGLPRSVLGELPDRYDKVILIFVDAFGWRFFQDYVEQSEFLKRFVVEGVASKLTTQFPSTTAAHVTTIHSGLPVGESGVFHWFYYEPLLDDIIAPLMFSFAGDKQRGTLHTTGISEQSLFPTQTFYQKLQQYGVQSYCFQHYNYAYSPFSRVVCDGATTIPYKTIPEALVNLTEAAIAESQKSYFFLYLDTVDGMAHKYGPGSLQFQAEVSTLLLTMERLLYQQVAGKLKNTLLLITADHGQIEVSPETTIYLNQLTPSIEQFIKRNAQGKLLVPGGSCRDMVLYIQENHLDKVYDLLTEQLADRATVYRTTTLLEEGYFGTGEVSSLLLNRLGNLVILPHKYETVWWYEEDRFEQHKLGAHGGLSKEEMETILLAIEC</sequence>
<dbReference type="PANTHER" id="PTHR10151">
    <property type="entry name" value="ECTONUCLEOTIDE PYROPHOSPHATASE/PHOSPHODIESTERASE"/>
    <property type="match status" value="1"/>
</dbReference>
<dbReference type="SUPFAM" id="SSF53649">
    <property type="entry name" value="Alkaline phosphatase-like"/>
    <property type="match status" value="1"/>
</dbReference>
<protein>
    <recommendedName>
        <fullName evidence="3">Alkaline phosphatase family protein</fullName>
    </recommendedName>
</protein>
<dbReference type="PANTHER" id="PTHR10151:SF120">
    <property type="entry name" value="BIS(5'-ADENOSYL)-TRIPHOSPHATASE"/>
    <property type="match status" value="1"/>
</dbReference>
<gene>
    <name evidence="1" type="ORF">BJP34_35530</name>
</gene>
<dbReference type="AlphaFoldDB" id="A0A1D8U2V3"/>
<accession>A0A1D8U2V3</accession>
<dbReference type="OrthoDB" id="502398at2"/>
<proteinExistence type="predicted"/>
<evidence type="ECO:0008006" key="3">
    <source>
        <dbReference type="Google" id="ProtNLM"/>
    </source>
</evidence>
<dbReference type="RefSeq" id="WP_070396401.1">
    <property type="nucleotide sequence ID" value="NZ_CP017599.1"/>
</dbReference>
<evidence type="ECO:0000313" key="1">
    <source>
        <dbReference type="EMBL" id="AOX04036.1"/>
    </source>
</evidence>
<dbReference type="EMBL" id="CP017599">
    <property type="protein sequence ID" value="AOX04036.1"/>
    <property type="molecule type" value="Genomic_DNA"/>
</dbReference>
<evidence type="ECO:0000313" key="2">
    <source>
        <dbReference type="Proteomes" id="UP000177870"/>
    </source>
</evidence>
<name>A0A1D8U2V3_9CYAN</name>
<reference evidence="2" key="1">
    <citation type="submission" date="2016-10" db="EMBL/GenBank/DDBJ databases">
        <title>Comparative genomics uncovers the prolific and rare metabolic potential of the cyanobacterial genus Moorea.</title>
        <authorList>
            <person name="Leao T."/>
            <person name="Castelao G."/>
            <person name="Korobeynikov A."/>
            <person name="Monroe E.A."/>
            <person name="Podell S."/>
            <person name="Glukhov E."/>
            <person name="Allen E."/>
            <person name="Gerwick W.H."/>
            <person name="Gerwick L."/>
        </authorList>
    </citation>
    <scope>NUCLEOTIDE SEQUENCE [LARGE SCALE GENOMIC DNA]</scope>
    <source>
        <strain evidence="2">PAL-8-15-08-1</strain>
    </source>
</reference>
<dbReference type="KEGG" id="mpro:BJP34_35530"/>
<dbReference type="InterPro" id="IPR017850">
    <property type="entry name" value="Alkaline_phosphatase_core_sf"/>
</dbReference>
<dbReference type="Pfam" id="PF01663">
    <property type="entry name" value="Phosphodiest"/>
    <property type="match status" value="1"/>
</dbReference>